<protein>
    <submittedName>
        <fullName evidence="1">DNA-packaging protein</fullName>
    </submittedName>
</protein>
<evidence type="ECO:0000313" key="2">
    <source>
        <dbReference type="Proteomes" id="UP000324611"/>
    </source>
</evidence>
<comment type="caution">
    <text evidence="1">The sequence shown here is derived from an EMBL/GenBank/DDBJ whole genome shotgun (WGS) entry which is preliminary data.</text>
</comment>
<dbReference type="Pfam" id="PF16677">
    <property type="entry name" value="GP3_package"/>
    <property type="match status" value="1"/>
</dbReference>
<keyword evidence="2" id="KW-1185">Reference proteome</keyword>
<dbReference type="RefSeq" id="WP_149837700.1">
    <property type="nucleotide sequence ID" value="NZ_VUOC01000002.1"/>
</dbReference>
<sequence length="146" mass="16856">MGAPLGNQFWKQRSKHGRDKIFSSPEDLWAAACEYFEWVDNNPLIAIEFYGRDAERCEVEKMRPYTWDGLETFLDIDSLREYKTNETYKAFSQVITRIGKIIYTQKFEGAAAGLLHANIIARDLGLADKKEVEQKTIIVETPDDDE</sequence>
<organism evidence="1 2">
    <name type="scientific">Chitinophaga agrisoli</name>
    <dbReference type="NCBI Taxonomy" id="2607653"/>
    <lineage>
        <taxon>Bacteria</taxon>
        <taxon>Pseudomonadati</taxon>
        <taxon>Bacteroidota</taxon>
        <taxon>Chitinophagia</taxon>
        <taxon>Chitinophagales</taxon>
        <taxon>Chitinophagaceae</taxon>
        <taxon>Chitinophaga</taxon>
    </lineage>
</organism>
<reference evidence="1 2" key="1">
    <citation type="submission" date="2019-09" db="EMBL/GenBank/DDBJ databases">
        <title>Chitinophaga ginsengihumi sp. nov., isolated from soil of ginseng rhizosphere.</title>
        <authorList>
            <person name="Lee J."/>
        </authorList>
    </citation>
    <scope>NUCLEOTIDE SEQUENCE [LARGE SCALE GENOMIC DNA]</scope>
    <source>
        <strain evidence="1 2">BN140078</strain>
    </source>
</reference>
<dbReference type="Proteomes" id="UP000324611">
    <property type="component" value="Unassembled WGS sequence"/>
</dbReference>
<gene>
    <name evidence="1" type="ORF">F0L74_09860</name>
</gene>
<proteinExistence type="predicted"/>
<name>A0A5B2VVR8_9BACT</name>
<evidence type="ECO:0000313" key="1">
    <source>
        <dbReference type="EMBL" id="KAA2242824.1"/>
    </source>
</evidence>
<dbReference type="AlphaFoldDB" id="A0A5B2VVR8"/>
<accession>A0A5B2VVR8</accession>
<dbReference type="InterPro" id="IPR032066">
    <property type="entry name" value="GP3_package"/>
</dbReference>
<dbReference type="Gene3D" id="1.10.132.80">
    <property type="match status" value="1"/>
</dbReference>
<reference evidence="1 2" key="2">
    <citation type="submission" date="2019-09" db="EMBL/GenBank/DDBJ databases">
        <authorList>
            <person name="Jin C."/>
        </authorList>
    </citation>
    <scope>NUCLEOTIDE SEQUENCE [LARGE SCALE GENOMIC DNA]</scope>
    <source>
        <strain evidence="1 2">BN140078</strain>
    </source>
</reference>
<dbReference type="EMBL" id="VUOC01000002">
    <property type="protein sequence ID" value="KAA2242824.1"/>
    <property type="molecule type" value="Genomic_DNA"/>
</dbReference>